<feature type="disulfide bond" evidence="2">
    <location>
        <begin position="97"/>
        <end position="104"/>
    </location>
</feature>
<dbReference type="CDD" id="cd09218">
    <property type="entry name" value="TLP-PA"/>
    <property type="match status" value="1"/>
</dbReference>
<dbReference type="PANTHER" id="PTHR31048">
    <property type="entry name" value="OS03G0233200 PROTEIN"/>
    <property type="match status" value="1"/>
</dbReference>
<dbReference type="InParanoid" id="A0A7J7DVP1"/>
<accession>A0A7J7DVP1</accession>
<sequence>MESQTVILPLAILLAILFQSAGAYAATFTIKNNCPFTVWPGILTGGGKPQITTTGFELLSKASKTIDITVSWSGRFWGRTGCTTDATGRLVCATGDCASGQVTCNGAGGIPPTSLAEVFLAEKGGTDFYDISLVDGFNVPVSISPRGGTKPSGGPCVSTSCGADVNAGCPPELAVRGHGGGVIACKSACTAFNKPQYCCTGAYGSPRTCHPSHYSLYFKGKCPEAYSYAYDDPTSTYTCVGGTANYAITFCPKNFH</sequence>
<dbReference type="SUPFAM" id="SSF49870">
    <property type="entry name" value="Osmotin, thaumatin-like protein"/>
    <property type="match status" value="1"/>
</dbReference>
<dbReference type="FunFam" id="2.60.110.10:FF:000004">
    <property type="entry name" value="THAUMATIN-LIKE PROTEIN 1"/>
    <property type="match status" value="1"/>
</dbReference>
<feature type="chain" id="PRO_5029494321" evidence="3">
    <location>
        <begin position="26"/>
        <end position="256"/>
    </location>
</feature>
<feature type="disulfide bond" evidence="2">
    <location>
        <begin position="156"/>
        <end position="239"/>
    </location>
</feature>
<protein>
    <submittedName>
        <fullName evidence="4">Thaumatin-like protein 1</fullName>
    </submittedName>
</protein>
<gene>
    <name evidence="4" type="ORF">HS088_TW03G00776</name>
</gene>
<evidence type="ECO:0000256" key="2">
    <source>
        <dbReference type="PIRSR" id="PIRSR002703-1"/>
    </source>
</evidence>
<name>A0A7J7DVP1_TRIWF</name>
<keyword evidence="3" id="KW-0732">Signal</keyword>
<evidence type="ECO:0000313" key="4">
    <source>
        <dbReference type="EMBL" id="KAF5750440.1"/>
    </source>
</evidence>
<evidence type="ECO:0000313" key="5">
    <source>
        <dbReference type="Proteomes" id="UP000593562"/>
    </source>
</evidence>
<feature type="disulfide bond" evidence="2">
    <location>
        <begin position="161"/>
        <end position="222"/>
    </location>
</feature>
<feature type="signal peptide" evidence="3">
    <location>
        <begin position="1"/>
        <end position="25"/>
    </location>
</feature>
<dbReference type="SMART" id="SM00205">
    <property type="entry name" value="THN"/>
    <property type="match status" value="1"/>
</dbReference>
<dbReference type="OrthoDB" id="430315at2759"/>
<dbReference type="PIRSF" id="PIRSF002703">
    <property type="entry name" value="Thaumatin"/>
    <property type="match status" value="1"/>
</dbReference>
<dbReference type="PROSITE" id="PS51367">
    <property type="entry name" value="THAUMATIN_2"/>
    <property type="match status" value="1"/>
</dbReference>
<feature type="disulfide bond" evidence="2">
    <location>
        <begin position="34"/>
        <end position="251"/>
    </location>
</feature>
<evidence type="ECO:0000256" key="3">
    <source>
        <dbReference type="SAM" id="SignalP"/>
    </source>
</evidence>
<comment type="similarity">
    <text evidence="1">Belongs to the thaumatin family.</text>
</comment>
<feature type="disulfide bond" evidence="2">
    <location>
        <begin position="82"/>
        <end position="92"/>
    </location>
</feature>
<keyword evidence="2" id="KW-1015">Disulfide bond</keyword>
<dbReference type="Pfam" id="PF00314">
    <property type="entry name" value="Thaumatin"/>
    <property type="match status" value="1"/>
</dbReference>
<proteinExistence type="inferred from homology"/>
<reference evidence="4 5" key="1">
    <citation type="journal article" date="2020" name="Nat. Commun.">
        <title>Genome of Tripterygium wilfordii and identification of cytochrome P450 involved in triptolide biosynthesis.</title>
        <authorList>
            <person name="Tu L."/>
            <person name="Su P."/>
            <person name="Zhang Z."/>
            <person name="Gao L."/>
            <person name="Wang J."/>
            <person name="Hu T."/>
            <person name="Zhou J."/>
            <person name="Zhang Y."/>
            <person name="Zhao Y."/>
            <person name="Liu Y."/>
            <person name="Song Y."/>
            <person name="Tong Y."/>
            <person name="Lu Y."/>
            <person name="Yang J."/>
            <person name="Xu C."/>
            <person name="Jia M."/>
            <person name="Peters R.J."/>
            <person name="Huang L."/>
            <person name="Gao W."/>
        </authorList>
    </citation>
    <scope>NUCLEOTIDE SEQUENCE [LARGE SCALE GENOMIC DNA]</scope>
    <source>
        <strain evidence="5">cv. XIE 37</strain>
        <tissue evidence="4">Leaf</tissue>
    </source>
</reference>
<dbReference type="InterPro" id="IPR001938">
    <property type="entry name" value="Thaumatin"/>
</dbReference>
<dbReference type="PRINTS" id="PR00347">
    <property type="entry name" value="THAUMATIN"/>
</dbReference>
<dbReference type="EMBL" id="JAAARO010000003">
    <property type="protein sequence ID" value="KAF5750440.1"/>
    <property type="molecule type" value="Genomic_DNA"/>
</dbReference>
<keyword evidence="5" id="KW-1185">Reference proteome</keyword>
<dbReference type="Gene3D" id="2.60.110.10">
    <property type="entry name" value="Thaumatin"/>
    <property type="match status" value="1"/>
</dbReference>
<dbReference type="InterPro" id="IPR037176">
    <property type="entry name" value="Osmotin/thaumatin-like_sf"/>
</dbReference>
<organism evidence="4 5">
    <name type="scientific">Tripterygium wilfordii</name>
    <name type="common">Thunder God vine</name>
    <dbReference type="NCBI Taxonomy" id="458696"/>
    <lineage>
        <taxon>Eukaryota</taxon>
        <taxon>Viridiplantae</taxon>
        <taxon>Streptophyta</taxon>
        <taxon>Embryophyta</taxon>
        <taxon>Tracheophyta</taxon>
        <taxon>Spermatophyta</taxon>
        <taxon>Magnoliopsida</taxon>
        <taxon>eudicotyledons</taxon>
        <taxon>Gunneridae</taxon>
        <taxon>Pentapetalae</taxon>
        <taxon>rosids</taxon>
        <taxon>fabids</taxon>
        <taxon>Celastrales</taxon>
        <taxon>Celastraceae</taxon>
        <taxon>Tripterygium</taxon>
    </lineage>
</organism>
<feature type="disulfide bond" evidence="2">
    <location>
        <begin position="199"/>
        <end position="209"/>
    </location>
</feature>
<comment type="caution">
    <text evidence="4">The sequence shown here is derived from an EMBL/GenBank/DDBJ whole genome shotgun (WGS) entry which is preliminary data.</text>
</comment>
<dbReference type="AlphaFoldDB" id="A0A7J7DVP1"/>
<feature type="disulfide bond" evidence="2">
    <location>
        <begin position="189"/>
        <end position="198"/>
    </location>
</feature>
<evidence type="ECO:0000256" key="1">
    <source>
        <dbReference type="ARBA" id="ARBA00010607"/>
    </source>
</evidence>
<feature type="disulfide bond" evidence="2">
    <location>
        <begin position="169"/>
        <end position="185"/>
    </location>
</feature>
<dbReference type="Proteomes" id="UP000593562">
    <property type="component" value="Unassembled WGS sequence"/>
</dbReference>